<name>A0A545UMR8_9HYPO</name>
<keyword evidence="3" id="KW-1185">Reference proteome</keyword>
<comment type="caution">
    <text evidence="2">The sequence shown here is derived from an EMBL/GenBank/DDBJ whole genome shotgun (WGS) entry which is preliminary data.</text>
</comment>
<feature type="region of interest" description="Disordered" evidence="1">
    <location>
        <begin position="1"/>
        <end position="172"/>
    </location>
</feature>
<evidence type="ECO:0000313" key="2">
    <source>
        <dbReference type="EMBL" id="TQV90754.1"/>
    </source>
</evidence>
<gene>
    <name evidence="2" type="ORF">IF1G_10497</name>
</gene>
<organism evidence="2 3">
    <name type="scientific">Cordyceps javanica</name>
    <dbReference type="NCBI Taxonomy" id="43265"/>
    <lineage>
        <taxon>Eukaryota</taxon>
        <taxon>Fungi</taxon>
        <taxon>Dikarya</taxon>
        <taxon>Ascomycota</taxon>
        <taxon>Pezizomycotina</taxon>
        <taxon>Sordariomycetes</taxon>
        <taxon>Hypocreomycetidae</taxon>
        <taxon>Hypocreales</taxon>
        <taxon>Cordycipitaceae</taxon>
        <taxon>Cordyceps</taxon>
    </lineage>
</organism>
<sequence>MERIPILRKHLGTRGEPHELLGPAEGLSPTVSKGPNSGISPKPNYDQSGSLGTPSEGCHPPCLTLAYPARTTSGSYSLPNDEFCGSASNDLPLKKARLVARPSAPQPSPQHRLVSSTTRAGTHERMLPAHHHRNDHSGRTPHNKSYRRQGGTSTDGQNNKYTASRRLDRGER</sequence>
<feature type="compositionally biased region" description="Basic residues" evidence="1">
    <location>
        <begin position="1"/>
        <end position="12"/>
    </location>
</feature>
<dbReference type="AlphaFoldDB" id="A0A545UMR8"/>
<dbReference type="Proteomes" id="UP000315783">
    <property type="component" value="Unassembled WGS sequence"/>
</dbReference>
<protein>
    <submittedName>
        <fullName evidence="2">Uncharacterized protein</fullName>
    </submittedName>
</protein>
<accession>A0A545UMR8</accession>
<proteinExistence type="predicted"/>
<reference evidence="2 3" key="1">
    <citation type="journal article" date="2019" name="Appl. Microbiol. Biotechnol.">
        <title>Genome sequence of Isaria javanica and comparative genome analysis insights into family S53 peptidase evolution in fungal entomopathogens.</title>
        <authorList>
            <person name="Lin R."/>
            <person name="Zhang X."/>
            <person name="Xin B."/>
            <person name="Zou M."/>
            <person name="Gao Y."/>
            <person name="Qin F."/>
            <person name="Hu Q."/>
            <person name="Xie B."/>
            <person name="Cheng X."/>
        </authorList>
    </citation>
    <scope>NUCLEOTIDE SEQUENCE [LARGE SCALE GENOMIC DNA]</scope>
    <source>
        <strain evidence="2 3">IJ1G</strain>
    </source>
</reference>
<evidence type="ECO:0000256" key="1">
    <source>
        <dbReference type="SAM" id="MobiDB-lite"/>
    </source>
</evidence>
<dbReference type="EMBL" id="SPUK01000023">
    <property type="protein sequence ID" value="TQV90754.1"/>
    <property type="molecule type" value="Genomic_DNA"/>
</dbReference>
<feature type="compositionally biased region" description="Polar residues" evidence="1">
    <location>
        <begin position="150"/>
        <end position="162"/>
    </location>
</feature>
<feature type="compositionally biased region" description="Polar residues" evidence="1">
    <location>
        <begin position="29"/>
        <end position="53"/>
    </location>
</feature>
<evidence type="ECO:0000313" key="3">
    <source>
        <dbReference type="Proteomes" id="UP000315783"/>
    </source>
</evidence>
<feature type="compositionally biased region" description="Basic residues" evidence="1">
    <location>
        <begin position="128"/>
        <end position="147"/>
    </location>
</feature>